<evidence type="ECO:0000313" key="2">
    <source>
        <dbReference type="EMBL" id="AAS76620.1"/>
    </source>
</evidence>
<name>Q6Q9Z0_9PSED</name>
<dbReference type="AlphaFoldDB" id="Q6Q9Z0"/>
<evidence type="ECO:0000313" key="1">
    <source>
        <dbReference type="EMBL" id="AAS58039.1"/>
    </source>
</evidence>
<keyword evidence="1" id="KW-0378">Hydrolase</keyword>
<proteinExistence type="predicted"/>
<protein>
    <submittedName>
        <fullName evidence="1">D,L-2-amino-delta(2)-thiazoline-4-carboxylic acid hydrolase</fullName>
    </submittedName>
    <submittedName>
        <fullName evidence="2">D,L-2-amino-thiazoline-4-carboxylic acid hydrolase</fullName>
    </submittedName>
</protein>
<accession>Q6Q9Z0</accession>
<dbReference type="EMBL" id="AY551443">
    <property type="protein sequence ID" value="AAS58039.1"/>
    <property type="molecule type" value="Genomic_DNA"/>
</dbReference>
<organism evidence="1">
    <name type="scientific">Pseudomonas sp. TS1138</name>
    <dbReference type="NCBI Taxonomy" id="264595"/>
    <lineage>
        <taxon>Bacteria</taxon>
        <taxon>Pseudomonadati</taxon>
        <taxon>Pseudomonadota</taxon>
        <taxon>Gammaproteobacteria</taxon>
        <taxon>Pseudomonadales</taxon>
        <taxon>Pseudomonadaceae</taxon>
        <taxon>Pseudomonas</taxon>
    </lineage>
</organism>
<sequence>MLDKRFAQRSLVTVEHLDRRAGQLSRRATGAGFLAGNRRGALDQVLGRIDHLLLASVVVDQHHPRVGRRRERLGELHEILGRATTPAVDRLPVVPHAQQRRMLGMAPGVHGRAAAPYFGEAGTQPTDDLWRHVLELVDHQVRQRPQQRIGQQVQVFWVVLAKQGEHAVVAHHRRRLVQQVRFQGFPVQRQGLEEQCIAVAGRKAHRRHRFVHLQPKVFDEIGRTDERIQQRRRGQFALDLVLEARPGHGIARQRCRQAPGHGVVVEPDQRPVAERLQQCALDRPLGTHGQLGAGALVLRALCGVEAQHHQRPLAFQAAMHMEAAATDVDRFAAGLDALDRPDAGGEPQVLDHVAQFFVALGGQLGHL</sequence>
<dbReference type="EMBL" id="AY536740">
    <property type="protein sequence ID" value="AAS76620.1"/>
    <property type="molecule type" value="Genomic_DNA"/>
</dbReference>
<reference evidence="1" key="1">
    <citation type="journal article" date="2006" name="Biosci. Biotechnol. Biochem.">
        <title>Cloning, expression, and identification of genes involved in the conversion of DL-2-amino-Delta2-thiazoline-4-carboxylic acid to L-cysteine via S-carbamyl-L-cysteine pathway in Pseudomonas sp. TS1138.</title>
        <authorList>
            <person name="Yu Y."/>
            <person name="Liu Z."/>
            <person name="Liu C."/>
            <person name="Li Y."/>
            <person name="Jin Y."/>
            <person name="Yang W."/>
            <person name="Bai G."/>
        </authorList>
    </citation>
    <scope>NUCLEOTIDE SEQUENCE</scope>
    <source>
        <strain evidence="2">Pseudomonas sp TS1138</strain>
        <strain evidence="1">TS1138</strain>
    </source>
</reference>
<dbReference type="GO" id="GO:0016787">
    <property type="term" value="F:hydrolase activity"/>
    <property type="evidence" value="ECO:0007669"/>
    <property type="project" value="UniProtKB-KW"/>
</dbReference>